<evidence type="ECO:0000256" key="1">
    <source>
        <dbReference type="SAM" id="MobiDB-lite"/>
    </source>
</evidence>
<dbReference type="Proteomes" id="UP000784294">
    <property type="component" value="Unassembled WGS sequence"/>
</dbReference>
<dbReference type="EMBL" id="CAAALY010280494">
    <property type="protein sequence ID" value="VEL43330.1"/>
    <property type="molecule type" value="Genomic_DNA"/>
</dbReference>
<name>A0A448XRT6_9PLAT</name>
<keyword evidence="3" id="KW-1185">Reference proteome</keyword>
<feature type="compositionally biased region" description="Low complexity" evidence="1">
    <location>
        <begin position="140"/>
        <end position="158"/>
    </location>
</feature>
<feature type="compositionally biased region" description="Low complexity" evidence="1">
    <location>
        <begin position="12"/>
        <end position="53"/>
    </location>
</feature>
<gene>
    <name evidence="2" type="ORF">PXEA_LOCUS36770</name>
</gene>
<protein>
    <submittedName>
        <fullName evidence="2">Uncharacterized protein</fullName>
    </submittedName>
</protein>
<feature type="region of interest" description="Disordered" evidence="1">
    <location>
        <begin position="411"/>
        <end position="491"/>
    </location>
</feature>
<feature type="compositionally biased region" description="Polar residues" evidence="1">
    <location>
        <begin position="159"/>
        <end position="179"/>
    </location>
</feature>
<accession>A0A448XRT6</accession>
<organism evidence="2 3">
    <name type="scientific">Protopolystoma xenopodis</name>
    <dbReference type="NCBI Taxonomy" id="117903"/>
    <lineage>
        <taxon>Eukaryota</taxon>
        <taxon>Metazoa</taxon>
        <taxon>Spiralia</taxon>
        <taxon>Lophotrochozoa</taxon>
        <taxon>Platyhelminthes</taxon>
        <taxon>Monogenea</taxon>
        <taxon>Polyopisthocotylea</taxon>
        <taxon>Polystomatidea</taxon>
        <taxon>Polystomatidae</taxon>
        <taxon>Protopolystoma</taxon>
    </lineage>
</organism>
<sequence length="491" mass="47662">MPGQPIGPKGNSSSGLFSQPPSSSSTSTLSSACVKSSKPSSSIDVIGAGTTSSGVGGGSCSVISTASSATSLNSGSGPPAGLSSSPAGSSGVSASSSIPSSLKGFKIPKKKNLASGLTPSSTHGPSTDTTEVISPVSGRALAGTSSSSANSSSGGLLTWQATTGSVPSASGGVNTSTVVGPTRRRAGCDDQSTPSNVKVAASSSGQQQQQLGSFVPASNSNISGGPGGNLSSVSSVSRTGGQVSGRGLAGNAAVMVSPNSCTTSSAPAATMSITVQPAGLGVTLVPEAPNCIPSLLSQNVTLGFSATVNSSPTHSRTIGSVPLTSSGAFFSPSIATATTSATSNSSFFQQQQQQPQVQSRRCSMKSISDVVNKLRAKNNSGGSNGSASSASGESAIGGRWANSLGPGGLCASSSSSSSSSSPLTTPSGLASSATGAGSNSVQSDFSESKCSSDRIGVSTEGLSTVENIGGPKLATSIAPSRDNIFDKFRTE</sequence>
<dbReference type="AlphaFoldDB" id="A0A448XRT6"/>
<feature type="region of interest" description="Disordered" evidence="1">
    <location>
        <begin position="1"/>
        <end position="242"/>
    </location>
</feature>
<evidence type="ECO:0000313" key="2">
    <source>
        <dbReference type="EMBL" id="VEL43330.1"/>
    </source>
</evidence>
<proteinExistence type="predicted"/>
<feature type="region of interest" description="Disordered" evidence="1">
    <location>
        <begin position="375"/>
        <end position="394"/>
    </location>
</feature>
<reference evidence="2" key="1">
    <citation type="submission" date="2018-11" db="EMBL/GenBank/DDBJ databases">
        <authorList>
            <consortium name="Pathogen Informatics"/>
        </authorList>
    </citation>
    <scope>NUCLEOTIDE SEQUENCE</scope>
</reference>
<feature type="compositionally biased region" description="Low complexity" evidence="1">
    <location>
        <begin position="411"/>
        <end position="440"/>
    </location>
</feature>
<evidence type="ECO:0000313" key="3">
    <source>
        <dbReference type="Proteomes" id="UP000784294"/>
    </source>
</evidence>
<feature type="compositionally biased region" description="Low complexity" evidence="1">
    <location>
        <begin position="202"/>
        <end position="223"/>
    </location>
</feature>
<feature type="compositionally biased region" description="Low complexity" evidence="1">
    <location>
        <begin position="60"/>
        <end position="102"/>
    </location>
</feature>
<comment type="caution">
    <text evidence="2">The sequence shown here is derived from an EMBL/GenBank/DDBJ whole genome shotgun (WGS) entry which is preliminary data.</text>
</comment>
<feature type="compositionally biased region" description="Polar residues" evidence="1">
    <location>
        <begin position="115"/>
        <end position="132"/>
    </location>
</feature>
<feature type="compositionally biased region" description="Low complexity" evidence="1">
    <location>
        <begin position="378"/>
        <end position="394"/>
    </location>
</feature>